<sequence>DEVQIVKRRKWKVNDTITPDQYNKYFVVEPKLDEFIDKIKNSQYLLLYGLRASGKSTHIMYAMQKFLDFTKTNLNNDLKAMWISLYQLLKPQYHAGIVNNEFNQIIYASDEIRNDCLGAIRFLKNDKRYHIIHSVVTADPFSIRYLNPKGNYTSSFNVARSFPNPNFTKEEVANLYQDYSSSININIDASIISDIYNKTNGHVRLVCLCGCAIDEDLNRIIQYSTFTKMVSILKKSKAPMDLLRSQFMFDLEFHNVTPSDIDFANFLAAEGALHPHEKYSAKFKISSSLIHALILQCVIPSVYPDHPKVDLPYQNGIFVTINALKEVVK</sequence>
<accession>A0A9N9IH72</accession>
<gene>
    <name evidence="1" type="ORF">FCALED_LOCUS15310</name>
</gene>
<keyword evidence="2" id="KW-1185">Reference proteome</keyword>
<evidence type="ECO:0000313" key="2">
    <source>
        <dbReference type="Proteomes" id="UP000789570"/>
    </source>
</evidence>
<name>A0A9N9IH72_9GLOM</name>
<feature type="non-terminal residue" evidence="1">
    <location>
        <position position="329"/>
    </location>
</feature>
<dbReference type="Proteomes" id="UP000789570">
    <property type="component" value="Unassembled WGS sequence"/>
</dbReference>
<dbReference type="SUPFAM" id="SSF52540">
    <property type="entry name" value="P-loop containing nucleoside triphosphate hydrolases"/>
    <property type="match status" value="1"/>
</dbReference>
<evidence type="ECO:0000313" key="1">
    <source>
        <dbReference type="EMBL" id="CAG8736087.1"/>
    </source>
</evidence>
<dbReference type="OrthoDB" id="5596319at2759"/>
<dbReference type="AlphaFoldDB" id="A0A9N9IH72"/>
<proteinExistence type="predicted"/>
<organism evidence="1 2">
    <name type="scientific">Funneliformis caledonium</name>
    <dbReference type="NCBI Taxonomy" id="1117310"/>
    <lineage>
        <taxon>Eukaryota</taxon>
        <taxon>Fungi</taxon>
        <taxon>Fungi incertae sedis</taxon>
        <taxon>Mucoromycota</taxon>
        <taxon>Glomeromycotina</taxon>
        <taxon>Glomeromycetes</taxon>
        <taxon>Glomerales</taxon>
        <taxon>Glomeraceae</taxon>
        <taxon>Funneliformis</taxon>
    </lineage>
</organism>
<comment type="caution">
    <text evidence="1">The sequence shown here is derived from an EMBL/GenBank/DDBJ whole genome shotgun (WGS) entry which is preliminary data.</text>
</comment>
<reference evidence="1" key="1">
    <citation type="submission" date="2021-06" db="EMBL/GenBank/DDBJ databases">
        <authorList>
            <person name="Kallberg Y."/>
            <person name="Tangrot J."/>
            <person name="Rosling A."/>
        </authorList>
    </citation>
    <scope>NUCLEOTIDE SEQUENCE</scope>
    <source>
        <strain evidence="1">UK204</strain>
    </source>
</reference>
<dbReference type="InterPro" id="IPR027417">
    <property type="entry name" value="P-loop_NTPase"/>
</dbReference>
<feature type="non-terminal residue" evidence="1">
    <location>
        <position position="1"/>
    </location>
</feature>
<protein>
    <submittedName>
        <fullName evidence="1">8707_t:CDS:1</fullName>
    </submittedName>
</protein>
<dbReference type="EMBL" id="CAJVPQ010013504">
    <property type="protein sequence ID" value="CAG8736087.1"/>
    <property type="molecule type" value="Genomic_DNA"/>
</dbReference>